<dbReference type="AlphaFoldDB" id="A0A0J6CWG3"/>
<dbReference type="HAMAP" id="MF_00267">
    <property type="entry name" value="MinC"/>
    <property type="match status" value="1"/>
</dbReference>
<name>A0A0J6CWG3_9BACL</name>
<dbReference type="NCBIfam" id="TIGR01222">
    <property type="entry name" value="minC"/>
    <property type="match status" value="1"/>
</dbReference>
<reference evidence="7" key="1">
    <citation type="submission" date="2015-06" db="EMBL/GenBank/DDBJ databases">
        <authorList>
            <person name="Liu B."/>
            <person name="Wang J."/>
            <person name="Zhu Y."/>
            <person name="Liu G."/>
            <person name="Chen Q."/>
            <person name="Zheng C."/>
            <person name="Che J."/>
            <person name="Ge C."/>
            <person name="Shi H."/>
            <person name="Pan Z."/>
            <person name="Liu X."/>
        </authorList>
    </citation>
    <scope>NUCLEOTIDE SEQUENCE [LARGE SCALE GENOMIC DNA]</scope>
    <source>
        <strain evidence="7">DSM 16346</strain>
    </source>
</reference>
<comment type="similarity">
    <text evidence="1 6">Belongs to the MinC family.</text>
</comment>
<comment type="caution">
    <text evidence="7">The sequence shown here is derived from an EMBL/GenBank/DDBJ whole genome shotgun (WGS) entry which is preliminary data.</text>
</comment>
<dbReference type="SUPFAM" id="SSF63848">
    <property type="entry name" value="Cell-division inhibitor MinC, C-terminal domain"/>
    <property type="match status" value="1"/>
</dbReference>
<organism evidence="7 8">
    <name type="scientific">Guptibacillus hwajinpoensis</name>
    <dbReference type="NCBI Taxonomy" id="208199"/>
    <lineage>
        <taxon>Bacteria</taxon>
        <taxon>Bacillati</taxon>
        <taxon>Bacillota</taxon>
        <taxon>Bacilli</taxon>
        <taxon>Bacillales</taxon>
        <taxon>Guptibacillaceae</taxon>
        <taxon>Guptibacillus</taxon>
    </lineage>
</organism>
<dbReference type="Gene3D" id="3.30.160.540">
    <property type="match status" value="1"/>
</dbReference>
<dbReference type="InterPro" id="IPR005526">
    <property type="entry name" value="Septum_form_inhib_MinC_C"/>
</dbReference>
<dbReference type="PATRIC" id="fig|157733.3.peg.1465"/>
<dbReference type="GO" id="GO:0000917">
    <property type="term" value="P:division septum assembly"/>
    <property type="evidence" value="ECO:0007669"/>
    <property type="project" value="UniProtKB-KW"/>
</dbReference>
<dbReference type="InterPro" id="IPR055219">
    <property type="entry name" value="MinC_N_1"/>
</dbReference>
<evidence type="ECO:0000256" key="3">
    <source>
        <dbReference type="ARBA" id="ARBA00023210"/>
    </source>
</evidence>
<dbReference type="EMBL" id="LELK01000004">
    <property type="protein sequence ID" value="KMM37515.1"/>
    <property type="molecule type" value="Genomic_DNA"/>
</dbReference>
<evidence type="ECO:0000256" key="5">
    <source>
        <dbReference type="ARBA" id="ARBA00046874"/>
    </source>
</evidence>
<evidence type="ECO:0000256" key="1">
    <source>
        <dbReference type="ARBA" id="ARBA00006291"/>
    </source>
</evidence>
<sequence length="225" mass="24641">MAQKQTQQFVTIKGTKDGLNLILDDSCAFRDVINELDEKLSARHIQQTEGNVITVTLKLGNRYLTSDQEETLRAMIQSKQNLEVDRIDSNVISREEAEEERKRTTVTSVTRTVRSGQVLEVEGDLLLIGDVNPGGTVKAAGNIFIMGSLRGIAHAGANGNMNAVITAAVMKPSQLKVAELISRPPDQAGTAIHEAECAFVRDGYSEISVDRIQVLTKVRPNLTRL</sequence>
<dbReference type="Pfam" id="PF03775">
    <property type="entry name" value="MinC_C"/>
    <property type="match status" value="1"/>
</dbReference>
<dbReference type="InterPro" id="IPR013033">
    <property type="entry name" value="MinC"/>
</dbReference>
<keyword evidence="8" id="KW-1185">Reference proteome</keyword>
<gene>
    <name evidence="6 7" type="primary">minC</name>
    <name evidence="7" type="ORF">AB986_16870</name>
</gene>
<dbReference type="GO" id="GO:1901891">
    <property type="term" value="P:regulation of cell septum assembly"/>
    <property type="evidence" value="ECO:0007669"/>
    <property type="project" value="InterPro"/>
</dbReference>
<comment type="function">
    <text evidence="6">Cell division inhibitor that blocks the formation of polar Z ring septums. Rapidly oscillates between the poles of the cell to destabilize FtsZ filaments that have formed before they mature into polar Z rings. Prevents FtsZ polymerization.</text>
</comment>
<dbReference type="RefSeq" id="WP_048312593.1">
    <property type="nucleotide sequence ID" value="NZ_CP119526.1"/>
</dbReference>
<dbReference type="InterPro" id="IPR016098">
    <property type="entry name" value="CAP/MinC_C"/>
</dbReference>
<dbReference type="PANTHER" id="PTHR34108">
    <property type="entry name" value="SEPTUM SITE-DETERMINING PROTEIN MINC"/>
    <property type="match status" value="1"/>
</dbReference>
<dbReference type="GO" id="GO:0000902">
    <property type="term" value="P:cell morphogenesis"/>
    <property type="evidence" value="ECO:0007669"/>
    <property type="project" value="InterPro"/>
</dbReference>
<comment type="subunit">
    <text evidence="5 6">Interacts with MinD and FtsZ.</text>
</comment>
<evidence type="ECO:0000313" key="7">
    <source>
        <dbReference type="EMBL" id="KMM37515.1"/>
    </source>
</evidence>
<evidence type="ECO:0000313" key="8">
    <source>
        <dbReference type="Proteomes" id="UP000035996"/>
    </source>
</evidence>
<dbReference type="Pfam" id="PF22642">
    <property type="entry name" value="MinC_N_1"/>
    <property type="match status" value="1"/>
</dbReference>
<dbReference type="GeneID" id="301326419"/>
<dbReference type="Gene3D" id="2.160.20.70">
    <property type="match status" value="1"/>
</dbReference>
<accession>A0A0J6CWG3</accession>
<protein>
    <recommendedName>
        <fullName evidence="6">Probable septum site-determining protein MinC</fullName>
    </recommendedName>
</protein>
<dbReference type="Proteomes" id="UP000035996">
    <property type="component" value="Unassembled WGS sequence"/>
</dbReference>
<evidence type="ECO:0000256" key="2">
    <source>
        <dbReference type="ARBA" id="ARBA00022618"/>
    </source>
</evidence>
<dbReference type="OrthoDB" id="9790810at2"/>
<evidence type="ECO:0000256" key="4">
    <source>
        <dbReference type="ARBA" id="ARBA00023306"/>
    </source>
</evidence>
<dbReference type="STRING" id="157733.AB986_16870"/>
<proteinExistence type="inferred from homology"/>
<keyword evidence="4 6" id="KW-0131">Cell cycle</keyword>
<dbReference type="PANTHER" id="PTHR34108:SF1">
    <property type="entry name" value="SEPTUM SITE-DETERMINING PROTEIN MINC"/>
    <property type="match status" value="1"/>
</dbReference>
<keyword evidence="2 6" id="KW-0132">Cell division</keyword>
<evidence type="ECO:0000256" key="6">
    <source>
        <dbReference type="HAMAP-Rule" id="MF_00267"/>
    </source>
</evidence>
<keyword evidence="3 6" id="KW-0717">Septation</keyword>
<dbReference type="InterPro" id="IPR036145">
    <property type="entry name" value="MinC_C_sf"/>
</dbReference>